<dbReference type="Proteomes" id="UP001188597">
    <property type="component" value="Unassembled WGS sequence"/>
</dbReference>
<proteinExistence type="predicted"/>
<gene>
    <name evidence="1" type="ORF">RJ639_045202</name>
</gene>
<dbReference type="AlphaFoldDB" id="A0AA88W7B3"/>
<comment type="caution">
    <text evidence="1">The sequence shown here is derived from an EMBL/GenBank/DDBJ whole genome shotgun (WGS) entry which is preliminary data.</text>
</comment>
<protein>
    <submittedName>
        <fullName evidence="1">Uncharacterized protein</fullName>
    </submittedName>
</protein>
<accession>A0AA88W7B3</accession>
<reference evidence="1" key="1">
    <citation type="submission" date="2022-12" db="EMBL/GenBank/DDBJ databases">
        <title>Draft genome assemblies for two species of Escallonia (Escalloniales).</title>
        <authorList>
            <person name="Chanderbali A."/>
            <person name="Dervinis C."/>
            <person name="Anghel I."/>
            <person name="Soltis D."/>
            <person name="Soltis P."/>
            <person name="Zapata F."/>
        </authorList>
    </citation>
    <scope>NUCLEOTIDE SEQUENCE</scope>
    <source>
        <strain evidence="1">UCBG64.0493</strain>
        <tissue evidence="1">Leaf</tissue>
    </source>
</reference>
<evidence type="ECO:0000313" key="2">
    <source>
        <dbReference type="Proteomes" id="UP001188597"/>
    </source>
</evidence>
<keyword evidence="2" id="KW-1185">Reference proteome</keyword>
<sequence>MDNNMGEGNEWKERREIDSVRGVCICLDACPVKKRGGDVKRLRDCRSSFALSFAFAGVAQGRKPPSSSPFSPGCGHDSCLWKSFWGKVYDRWLEGLLRALEAISYAKYPANLLWDTSHHQDNSYSGKDFIGAWTLSLLNSLS</sequence>
<evidence type="ECO:0000313" key="1">
    <source>
        <dbReference type="EMBL" id="KAK3022431.1"/>
    </source>
</evidence>
<organism evidence="1 2">
    <name type="scientific">Escallonia herrerae</name>
    <dbReference type="NCBI Taxonomy" id="1293975"/>
    <lineage>
        <taxon>Eukaryota</taxon>
        <taxon>Viridiplantae</taxon>
        <taxon>Streptophyta</taxon>
        <taxon>Embryophyta</taxon>
        <taxon>Tracheophyta</taxon>
        <taxon>Spermatophyta</taxon>
        <taxon>Magnoliopsida</taxon>
        <taxon>eudicotyledons</taxon>
        <taxon>Gunneridae</taxon>
        <taxon>Pentapetalae</taxon>
        <taxon>asterids</taxon>
        <taxon>campanulids</taxon>
        <taxon>Escalloniales</taxon>
        <taxon>Escalloniaceae</taxon>
        <taxon>Escallonia</taxon>
    </lineage>
</organism>
<dbReference type="EMBL" id="JAVXUP010000713">
    <property type="protein sequence ID" value="KAK3022431.1"/>
    <property type="molecule type" value="Genomic_DNA"/>
</dbReference>
<name>A0AA88W7B3_9ASTE</name>